<reference evidence="10 11" key="1">
    <citation type="journal article" date="2021" name="Comput. Struct. Biotechnol. J.">
        <title>De novo genome assembly of the potent medicinal plant Rehmannia glutinosa using nanopore technology.</title>
        <authorList>
            <person name="Ma L."/>
            <person name="Dong C."/>
            <person name="Song C."/>
            <person name="Wang X."/>
            <person name="Zheng X."/>
            <person name="Niu Y."/>
            <person name="Chen S."/>
            <person name="Feng W."/>
        </authorList>
    </citation>
    <scope>NUCLEOTIDE SEQUENCE [LARGE SCALE GENOMIC DNA]</scope>
    <source>
        <strain evidence="10">DH-2019</strain>
    </source>
</reference>
<dbReference type="InterPro" id="IPR025525">
    <property type="entry name" value="hAT-like_transposase_RNase-H"/>
</dbReference>
<dbReference type="PANTHER" id="PTHR46481:SF10">
    <property type="entry name" value="ZINC FINGER BED DOMAIN-CONTAINING PROTEIN 39"/>
    <property type="match status" value="1"/>
</dbReference>
<dbReference type="SMART" id="SM00614">
    <property type="entry name" value="ZnF_BED"/>
    <property type="match status" value="1"/>
</dbReference>
<feature type="domain" description="HAT C-terminal dimerisation" evidence="8">
    <location>
        <begin position="622"/>
        <end position="709"/>
    </location>
</feature>
<dbReference type="PANTHER" id="PTHR46481">
    <property type="entry name" value="ZINC FINGER BED DOMAIN-CONTAINING PROTEIN 4"/>
    <property type="match status" value="1"/>
</dbReference>
<evidence type="ECO:0000259" key="8">
    <source>
        <dbReference type="Pfam" id="PF05699"/>
    </source>
</evidence>
<evidence type="ECO:0000256" key="7">
    <source>
        <dbReference type="SAM" id="MobiDB-lite"/>
    </source>
</evidence>
<sequence>MASIKYLHTYKSNKILPHLLMMMHDNVVKLGNLPLYKPVESSITEKNDDGDDNIGDEINDGVQNGDVNIGDDKQDGEKDDDHSQFQRKKRKKISRAHNDFEELTLKDGSIKLKCIHCKVLLCKPTSSTTTHLWNHLKRCMQKRLHTEKQKTLHFQPAKSKFEINPLSDGKYDHKKQREAIAHWILMHEKPFSIVEDYGFTFMFKINLPQFEKVSRHSAKNDVISVYDIEKKRLQLILRSINKISLTTDIWKSKVQKISYMCVTGHFVDSNWELQKRVLSFMPLPPPRVDIFDGLMKCTKDWGIEHKIFTISVDNASNNDVAIQIAKETFSKSRKLPLAGKLFHVRCTAHILNLVVQDGLSTIKYIIEDVKDSVRFINQSESRLMKFSDIVHHLGISVKKLIIDCPTRWNSTYEMLVEAIKVKDAFPIFAQRETSYTCCPSLEDWNKVEDVIAILEVFYDARHVISGTDYPTSNVFLVVIWRVKHVLDEKQNHPSEFIKGMIKKMKQKFDKYWGDCNILMAIGAILDPRFKMRLVDFAFNKIYNEFDAHTNMKKVRDALYDIFFEYVQVDRMKTQKYSTSMSDKGPSVSSTSSISKGKIIPSGLFMFDQYLNTVQDDVLVKSELDIYLEEGVFRCRDGEVASEFDALAWWKSHELKFNILSKLARDVLAIPISTVASEATFSTGTRVLDPYRAKLSSDMVQVLICGADWLRQLHGIKKPIMTYEEEEQIDVQLRA</sequence>
<dbReference type="Proteomes" id="UP001318860">
    <property type="component" value="Unassembled WGS sequence"/>
</dbReference>
<dbReference type="SUPFAM" id="SSF53098">
    <property type="entry name" value="Ribonuclease H-like"/>
    <property type="match status" value="1"/>
</dbReference>
<evidence type="ECO:0000313" key="10">
    <source>
        <dbReference type="EMBL" id="KAK6148265.1"/>
    </source>
</evidence>
<dbReference type="Pfam" id="PF05699">
    <property type="entry name" value="Dimer_Tnp_hAT"/>
    <property type="match status" value="1"/>
</dbReference>
<feature type="compositionally biased region" description="Basic and acidic residues" evidence="7">
    <location>
        <begin position="70"/>
        <end position="84"/>
    </location>
</feature>
<keyword evidence="5" id="KW-0238">DNA-binding</keyword>
<name>A0ABR0WM74_REHGL</name>
<comment type="caution">
    <text evidence="10">The sequence shown here is derived from an EMBL/GenBank/DDBJ whole genome shotgun (WGS) entry which is preliminary data.</text>
</comment>
<keyword evidence="11" id="KW-1185">Reference proteome</keyword>
<keyword evidence="6" id="KW-0539">Nucleus</keyword>
<evidence type="ECO:0000256" key="4">
    <source>
        <dbReference type="ARBA" id="ARBA00022833"/>
    </source>
</evidence>
<comment type="subcellular location">
    <subcellularLocation>
        <location evidence="1">Nucleus</location>
    </subcellularLocation>
</comment>
<evidence type="ECO:0000256" key="3">
    <source>
        <dbReference type="ARBA" id="ARBA00022771"/>
    </source>
</evidence>
<evidence type="ECO:0000256" key="2">
    <source>
        <dbReference type="ARBA" id="ARBA00022723"/>
    </source>
</evidence>
<feature type="domain" description="hAT-like transposase RNase-H fold" evidence="9">
    <location>
        <begin position="465"/>
        <end position="565"/>
    </location>
</feature>
<dbReference type="Pfam" id="PF14372">
    <property type="entry name" value="hAT-like_RNase-H"/>
    <property type="match status" value="1"/>
</dbReference>
<evidence type="ECO:0000256" key="6">
    <source>
        <dbReference type="ARBA" id="ARBA00023242"/>
    </source>
</evidence>
<keyword evidence="2" id="KW-0479">Metal-binding</keyword>
<evidence type="ECO:0000313" key="11">
    <source>
        <dbReference type="Proteomes" id="UP001318860"/>
    </source>
</evidence>
<proteinExistence type="predicted"/>
<organism evidence="10 11">
    <name type="scientific">Rehmannia glutinosa</name>
    <name type="common">Chinese foxglove</name>
    <dbReference type="NCBI Taxonomy" id="99300"/>
    <lineage>
        <taxon>Eukaryota</taxon>
        <taxon>Viridiplantae</taxon>
        <taxon>Streptophyta</taxon>
        <taxon>Embryophyta</taxon>
        <taxon>Tracheophyta</taxon>
        <taxon>Spermatophyta</taxon>
        <taxon>Magnoliopsida</taxon>
        <taxon>eudicotyledons</taxon>
        <taxon>Gunneridae</taxon>
        <taxon>Pentapetalae</taxon>
        <taxon>asterids</taxon>
        <taxon>lamiids</taxon>
        <taxon>Lamiales</taxon>
        <taxon>Orobanchaceae</taxon>
        <taxon>Rehmannieae</taxon>
        <taxon>Rehmannia</taxon>
    </lineage>
</organism>
<evidence type="ECO:0000256" key="5">
    <source>
        <dbReference type="ARBA" id="ARBA00023125"/>
    </source>
</evidence>
<evidence type="ECO:0000256" key="1">
    <source>
        <dbReference type="ARBA" id="ARBA00004123"/>
    </source>
</evidence>
<gene>
    <name evidence="10" type="ORF">DH2020_019177</name>
</gene>
<dbReference type="InterPro" id="IPR052035">
    <property type="entry name" value="ZnF_BED_domain_contain"/>
</dbReference>
<dbReference type="InterPro" id="IPR008906">
    <property type="entry name" value="HATC_C_dom"/>
</dbReference>
<evidence type="ECO:0000259" key="9">
    <source>
        <dbReference type="Pfam" id="PF14372"/>
    </source>
</evidence>
<feature type="compositionally biased region" description="Acidic residues" evidence="7">
    <location>
        <begin position="48"/>
        <end position="59"/>
    </location>
</feature>
<dbReference type="EMBL" id="JABTTQ020000010">
    <property type="protein sequence ID" value="KAK6148265.1"/>
    <property type="molecule type" value="Genomic_DNA"/>
</dbReference>
<feature type="region of interest" description="Disordered" evidence="7">
    <location>
        <begin position="42"/>
        <end position="93"/>
    </location>
</feature>
<dbReference type="InterPro" id="IPR012337">
    <property type="entry name" value="RNaseH-like_sf"/>
</dbReference>
<keyword evidence="4" id="KW-0862">Zinc</keyword>
<accession>A0ABR0WM74</accession>
<evidence type="ECO:0008006" key="12">
    <source>
        <dbReference type="Google" id="ProtNLM"/>
    </source>
</evidence>
<protein>
    <recommendedName>
        <fullName evidence="12">Zinc finger BED domain-containing protein RICESLEEPER 2-like</fullName>
    </recommendedName>
</protein>
<keyword evidence="3" id="KW-0863">Zinc-finger</keyword>